<dbReference type="eggNOG" id="COG0412">
    <property type="taxonomic scope" value="Bacteria"/>
</dbReference>
<dbReference type="InterPro" id="IPR002925">
    <property type="entry name" value="Dienelactn_hydro"/>
</dbReference>
<feature type="chain" id="PRO_5003234229" evidence="1">
    <location>
        <begin position="29"/>
        <end position="310"/>
    </location>
</feature>
<keyword evidence="4" id="KW-1185">Reference proteome</keyword>
<feature type="signal peptide" evidence="1">
    <location>
        <begin position="1"/>
        <end position="28"/>
    </location>
</feature>
<dbReference type="OrthoDB" id="9771666at2"/>
<dbReference type="PaxDb" id="1198114-AciX9_0758"/>
<dbReference type="InterPro" id="IPR051049">
    <property type="entry name" value="Dienelactone_hydrolase-like"/>
</dbReference>
<sequence length="310" mass="31978">MNRNSLPFSVSCAAAAAALALSIAPARAQDWAKAELAKSPRHGEYVTINEANGRKLQAFVVYPEVSGNAPVVVMIHEIFGQSDWAKLMADELAAKGYIVVEPDLLSGFGAPAADSMAGMKMAPGEKMPEDHMHAAAPTGAAFVAATPGGTAAFPDQPSVTKAVSGLDPAIVTADLDAAADYGKKLPAASGKLAVAGFCWGGGKTFAFATHRKDLSAAFVFYGPPPPADSMAAINAPVYGFYAANDARIGATIPQATTDMKAAGKKYEPVTYAGAGHGFMRAGQAPDASADNKKAWDDGFARLLTLLKGMK</sequence>
<name>E8X0G3_GRATM</name>
<evidence type="ECO:0000313" key="4">
    <source>
        <dbReference type="Proteomes" id="UP000000343"/>
    </source>
</evidence>
<accession>E8X0G3</accession>
<evidence type="ECO:0000256" key="1">
    <source>
        <dbReference type="SAM" id="SignalP"/>
    </source>
</evidence>
<dbReference type="SUPFAM" id="SSF53474">
    <property type="entry name" value="alpha/beta-Hydrolases"/>
    <property type="match status" value="1"/>
</dbReference>
<evidence type="ECO:0000259" key="2">
    <source>
        <dbReference type="Pfam" id="PF01738"/>
    </source>
</evidence>
<dbReference type="Pfam" id="PF01738">
    <property type="entry name" value="DLH"/>
    <property type="match status" value="1"/>
</dbReference>
<evidence type="ECO:0000313" key="3">
    <source>
        <dbReference type="EMBL" id="ADW67827.1"/>
    </source>
</evidence>
<gene>
    <name evidence="3" type="ordered locus">AciX9_0758</name>
</gene>
<dbReference type="KEGG" id="acm:AciX9_0758"/>
<dbReference type="EMBL" id="CP002480">
    <property type="protein sequence ID" value="ADW67827.1"/>
    <property type="molecule type" value="Genomic_DNA"/>
</dbReference>
<dbReference type="PANTHER" id="PTHR46623">
    <property type="entry name" value="CARBOXYMETHYLENEBUTENOLIDASE-RELATED"/>
    <property type="match status" value="1"/>
</dbReference>
<dbReference type="PANTHER" id="PTHR46623:SF6">
    <property type="entry name" value="ALPHA_BETA-HYDROLASES SUPERFAMILY PROTEIN"/>
    <property type="match status" value="1"/>
</dbReference>
<dbReference type="GO" id="GO:0016787">
    <property type="term" value="F:hydrolase activity"/>
    <property type="evidence" value="ECO:0007669"/>
    <property type="project" value="InterPro"/>
</dbReference>
<reference evidence="4" key="1">
    <citation type="submission" date="2011-01" db="EMBL/GenBank/DDBJ databases">
        <title>Complete sequence of chromosome of Acidobacterium sp. MP5ACTX9.</title>
        <authorList>
            <consortium name="US DOE Joint Genome Institute"/>
            <person name="Lucas S."/>
            <person name="Copeland A."/>
            <person name="Lapidus A."/>
            <person name="Cheng J.-F."/>
            <person name="Goodwin L."/>
            <person name="Pitluck S."/>
            <person name="Teshima H."/>
            <person name="Detter J.C."/>
            <person name="Han C."/>
            <person name="Tapia R."/>
            <person name="Land M."/>
            <person name="Hauser L."/>
            <person name="Kyrpides N."/>
            <person name="Ivanova N."/>
            <person name="Ovchinnikova G."/>
            <person name="Pagani I."/>
            <person name="Rawat S.R."/>
            <person name="Mannisto M."/>
            <person name="Haggblom M.M."/>
            <person name="Woyke T."/>
        </authorList>
    </citation>
    <scope>NUCLEOTIDE SEQUENCE [LARGE SCALE GENOMIC DNA]</scope>
    <source>
        <strain evidence="4">MP5ACTX9</strain>
    </source>
</reference>
<dbReference type="InterPro" id="IPR029058">
    <property type="entry name" value="AB_hydrolase_fold"/>
</dbReference>
<dbReference type="Proteomes" id="UP000000343">
    <property type="component" value="Chromosome"/>
</dbReference>
<dbReference type="STRING" id="1198114.AciX9_0758"/>
<dbReference type="AlphaFoldDB" id="E8X0G3"/>
<keyword evidence="1" id="KW-0732">Signal</keyword>
<organism evidence="4">
    <name type="scientific">Granulicella tundricola (strain ATCC BAA-1859 / DSM 23138 / MP5ACTX9)</name>
    <dbReference type="NCBI Taxonomy" id="1198114"/>
    <lineage>
        <taxon>Bacteria</taxon>
        <taxon>Pseudomonadati</taxon>
        <taxon>Acidobacteriota</taxon>
        <taxon>Terriglobia</taxon>
        <taxon>Terriglobales</taxon>
        <taxon>Acidobacteriaceae</taxon>
        <taxon>Granulicella</taxon>
    </lineage>
</organism>
<protein>
    <submittedName>
        <fullName evidence="3">Carboxymethylenebutenolidase</fullName>
    </submittedName>
</protein>
<dbReference type="Gene3D" id="3.40.50.1820">
    <property type="entry name" value="alpha/beta hydrolase"/>
    <property type="match status" value="1"/>
</dbReference>
<dbReference type="RefSeq" id="WP_013579153.1">
    <property type="nucleotide sequence ID" value="NC_015064.1"/>
</dbReference>
<proteinExistence type="predicted"/>
<feature type="domain" description="Dienelactone hydrolase" evidence="2">
    <location>
        <begin position="57"/>
        <end position="307"/>
    </location>
</feature>
<dbReference type="HOGENOM" id="CLU_054590_7_2_0"/>